<dbReference type="Proteomes" id="UP000790377">
    <property type="component" value="Unassembled WGS sequence"/>
</dbReference>
<evidence type="ECO:0000313" key="2">
    <source>
        <dbReference type="Proteomes" id="UP000790377"/>
    </source>
</evidence>
<proteinExistence type="predicted"/>
<sequence>MASIVHAACYAPFLSSYNVCKFIHTDDHTHVLAINTFDGALSDSIYALSFPHELTQARLSIDDLVFLVKSSEFSSEDMIVEELVSLAVEAKEISRAMQKFHNQVRSTVNSMLAIHGDLLRLVYHQHADFSLASGYCTLFGNWLHTSPCRTSHQSISRASARTLQTFQSAMESIAVKVSGLDASLDHLEAGLDGIRDLIAVEAKGLFRAKANFLGNILTSLGLHRKRLAHLDGQIRMLKQITKYRSIASRTVLGAHRELQDIEDSVEDLHLMAANGDLAQNVPLEAFIAAVISGLEGLRDVVEGKGSRGEGGEALGEPGSTHAIGMGV</sequence>
<organism evidence="1 2">
    <name type="scientific">Hygrophoropsis aurantiaca</name>
    <dbReference type="NCBI Taxonomy" id="72124"/>
    <lineage>
        <taxon>Eukaryota</taxon>
        <taxon>Fungi</taxon>
        <taxon>Dikarya</taxon>
        <taxon>Basidiomycota</taxon>
        <taxon>Agaricomycotina</taxon>
        <taxon>Agaricomycetes</taxon>
        <taxon>Agaricomycetidae</taxon>
        <taxon>Boletales</taxon>
        <taxon>Coniophorineae</taxon>
        <taxon>Hygrophoropsidaceae</taxon>
        <taxon>Hygrophoropsis</taxon>
    </lineage>
</organism>
<dbReference type="EMBL" id="MU267840">
    <property type="protein sequence ID" value="KAH7908187.1"/>
    <property type="molecule type" value="Genomic_DNA"/>
</dbReference>
<gene>
    <name evidence="1" type="ORF">BJ138DRAFT_1116083</name>
</gene>
<evidence type="ECO:0000313" key="1">
    <source>
        <dbReference type="EMBL" id="KAH7908187.1"/>
    </source>
</evidence>
<accession>A0ACB8A4P0</accession>
<name>A0ACB8A4P0_9AGAM</name>
<comment type="caution">
    <text evidence="1">The sequence shown here is derived from an EMBL/GenBank/DDBJ whole genome shotgun (WGS) entry which is preliminary data.</text>
</comment>
<protein>
    <submittedName>
        <fullName evidence="1">Uncharacterized protein</fullName>
    </submittedName>
</protein>
<keyword evidence="2" id="KW-1185">Reference proteome</keyword>
<reference evidence="1" key="1">
    <citation type="journal article" date="2021" name="New Phytol.">
        <title>Evolutionary innovations through gain and loss of genes in the ectomycorrhizal Boletales.</title>
        <authorList>
            <person name="Wu G."/>
            <person name="Miyauchi S."/>
            <person name="Morin E."/>
            <person name="Kuo A."/>
            <person name="Drula E."/>
            <person name="Varga T."/>
            <person name="Kohler A."/>
            <person name="Feng B."/>
            <person name="Cao Y."/>
            <person name="Lipzen A."/>
            <person name="Daum C."/>
            <person name="Hundley H."/>
            <person name="Pangilinan J."/>
            <person name="Johnson J."/>
            <person name="Barry K."/>
            <person name="LaButti K."/>
            <person name="Ng V."/>
            <person name="Ahrendt S."/>
            <person name="Min B."/>
            <person name="Choi I.G."/>
            <person name="Park H."/>
            <person name="Plett J.M."/>
            <person name="Magnuson J."/>
            <person name="Spatafora J.W."/>
            <person name="Nagy L.G."/>
            <person name="Henrissat B."/>
            <person name="Grigoriev I.V."/>
            <person name="Yang Z.L."/>
            <person name="Xu J."/>
            <person name="Martin F.M."/>
        </authorList>
    </citation>
    <scope>NUCLEOTIDE SEQUENCE</scope>
    <source>
        <strain evidence="1">ATCC 28755</strain>
    </source>
</reference>